<keyword evidence="6" id="KW-0238">DNA-binding</keyword>
<keyword evidence="7" id="KW-0539">Nucleus</keyword>
<dbReference type="PANTHER" id="PTHR24404">
    <property type="entry name" value="ZINC FINGER PROTEIN"/>
    <property type="match status" value="1"/>
</dbReference>
<feature type="domain" description="C2H2-type" evidence="10">
    <location>
        <begin position="168"/>
        <end position="196"/>
    </location>
</feature>
<dbReference type="PROSITE" id="PS50157">
    <property type="entry name" value="ZINC_FINGER_C2H2_2"/>
    <property type="match status" value="2"/>
</dbReference>
<dbReference type="GO" id="GO:0000978">
    <property type="term" value="F:RNA polymerase II cis-regulatory region sequence-specific DNA binding"/>
    <property type="evidence" value="ECO:0007669"/>
    <property type="project" value="TreeGrafter"/>
</dbReference>
<evidence type="ECO:0000256" key="5">
    <source>
        <dbReference type="ARBA" id="ARBA00022833"/>
    </source>
</evidence>
<reference evidence="12" key="1">
    <citation type="submission" date="2022-11" db="UniProtKB">
        <authorList>
            <consortium name="WormBaseParasite"/>
        </authorList>
    </citation>
    <scope>IDENTIFICATION</scope>
</reference>
<evidence type="ECO:0000259" key="10">
    <source>
        <dbReference type="PROSITE" id="PS50157"/>
    </source>
</evidence>
<evidence type="ECO:0000313" key="11">
    <source>
        <dbReference type="Proteomes" id="UP000887566"/>
    </source>
</evidence>
<keyword evidence="3" id="KW-0677">Repeat</keyword>
<evidence type="ECO:0000256" key="1">
    <source>
        <dbReference type="ARBA" id="ARBA00004123"/>
    </source>
</evidence>
<dbReference type="SMART" id="SM00355">
    <property type="entry name" value="ZnF_C2H2"/>
    <property type="match status" value="3"/>
</dbReference>
<feature type="domain" description="C2H2-type" evidence="10">
    <location>
        <begin position="197"/>
        <end position="224"/>
    </location>
</feature>
<evidence type="ECO:0000256" key="3">
    <source>
        <dbReference type="ARBA" id="ARBA00022737"/>
    </source>
</evidence>
<evidence type="ECO:0000313" key="12">
    <source>
        <dbReference type="WBParaSite" id="PSAMB.scaffold3692size17232.g22254.t1"/>
    </source>
</evidence>
<evidence type="ECO:0000256" key="2">
    <source>
        <dbReference type="ARBA" id="ARBA00022723"/>
    </source>
</evidence>
<name>A0A914WBI2_9BILA</name>
<dbReference type="SUPFAM" id="SSF57667">
    <property type="entry name" value="beta-beta-alpha zinc fingers"/>
    <property type="match status" value="1"/>
</dbReference>
<evidence type="ECO:0000256" key="7">
    <source>
        <dbReference type="ARBA" id="ARBA00023242"/>
    </source>
</evidence>
<proteinExistence type="predicted"/>
<dbReference type="GO" id="GO:0003700">
    <property type="term" value="F:DNA-binding transcription factor activity"/>
    <property type="evidence" value="ECO:0007669"/>
    <property type="project" value="TreeGrafter"/>
</dbReference>
<evidence type="ECO:0000256" key="9">
    <source>
        <dbReference type="SAM" id="MobiDB-lite"/>
    </source>
</evidence>
<protein>
    <submittedName>
        <fullName evidence="12">C2H2-type domain-containing protein</fullName>
    </submittedName>
</protein>
<dbReference type="FunFam" id="3.30.160.60:FF:000202">
    <property type="entry name" value="Zinc finger protein 574"/>
    <property type="match status" value="1"/>
</dbReference>
<organism evidence="11 12">
    <name type="scientific">Plectus sambesii</name>
    <dbReference type="NCBI Taxonomy" id="2011161"/>
    <lineage>
        <taxon>Eukaryota</taxon>
        <taxon>Metazoa</taxon>
        <taxon>Ecdysozoa</taxon>
        <taxon>Nematoda</taxon>
        <taxon>Chromadorea</taxon>
        <taxon>Plectida</taxon>
        <taxon>Plectina</taxon>
        <taxon>Plectoidea</taxon>
        <taxon>Plectidae</taxon>
        <taxon>Plectus</taxon>
    </lineage>
</organism>
<dbReference type="GO" id="GO:0032502">
    <property type="term" value="P:developmental process"/>
    <property type="evidence" value="ECO:0007669"/>
    <property type="project" value="UniProtKB-ARBA"/>
</dbReference>
<feature type="compositionally biased region" description="Polar residues" evidence="9">
    <location>
        <begin position="273"/>
        <end position="299"/>
    </location>
</feature>
<dbReference type="InterPro" id="IPR036236">
    <property type="entry name" value="Znf_C2H2_sf"/>
</dbReference>
<feature type="region of interest" description="Disordered" evidence="9">
    <location>
        <begin position="273"/>
        <end position="355"/>
    </location>
</feature>
<dbReference type="GO" id="GO:0006357">
    <property type="term" value="P:regulation of transcription by RNA polymerase II"/>
    <property type="evidence" value="ECO:0007669"/>
    <property type="project" value="TreeGrafter"/>
</dbReference>
<feature type="compositionally biased region" description="Polar residues" evidence="9">
    <location>
        <begin position="310"/>
        <end position="324"/>
    </location>
</feature>
<dbReference type="WBParaSite" id="PSAMB.scaffold3692size17232.g22254.t1">
    <property type="protein sequence ID" value="PSAMB.scaffold3692size17232.g22254.t1"/>
    <property type="gene ID" value="PSAMB.scaffold3692size17232.g22254"/>
</dbReference>
<feature type="compositionally biased region" description="Acidic residues" evidence="9">
    <location>
        <begin position="344"/>
        <end position="355"/>
    </location>
</feature>
<dbReference type="GO" id="GO:0008270">
    <property type="term" value="F:zinc ion binding"/>
    <property type="evidence" value="ECO:0007669"/>
    <property type="project" value="UniProtKB-KW"/>
</dbReference>
<feature type="region of interest" description="Disordered" evidence="9">
    <location>
        <begin position="248"/>
        <end position="267"/>
    </location>
</feature>
<evidence type="ECO:0000256" key="4">
    <source>
        <dbReference type="ARBA" id="ARBA00022771"/>
    </source>
</evidence>
<dbReference type="InterPro" id="IPR013087">
    <property type="entry name" value="Znf_C2H2_type"/>
</dbReference>
<dbReference type="Proteomes" id="UP000887566">
    <property type="component" value="Unplaced"/>
</dbReference>
<accession>A0A914WBI2</accession>
<evidence type="ECO:0000256" key="6">
    <source>
        <dbReference type="ARBA" id="ARBA00023125"/>
    </source>
</evidence>
<dbReference type="Pfam" id="PF00096">
    <property type="entry name" value="zf-C2H2"/>
    <property type="match status" value="2"/>
</dbReference>
<keyword evidence="2" id="KW-0479">Metal-binding</keyword>
<comment type="subcellular location">
    <subcellularLocation>
        <location evidence="1">Nucleus</location>
    </subcellularLocation>
</comment>
<dbReference type="PANTHER" id="PTHR24404:SF114">
    <property type="entry name" value="KLUMPFUSS, ISOFORM B-RELATED"/>
    <property type="match status" value="1"/>
</dbReference>
<evidence type="ECO:0000256" key="8">
    <source>
        <dbReference type="PROSITE-ProRule" id="PRU00042"/>
    </source>
</evidence>
<sequence>MDMSAVYAQLHQQTKELMSHPLHPLWNQLNLLQAMQQMPTNAAALMQQQQQQQQQHHPQMMPPNPYALPGYGVDFPAWAMSANLPSLPFNSPQMQNMFATVNSPTPSPPFALSYPNTPTPDYHHLNLNSAQKQQLPMMPQHHYSNHINALMMQSAMATSPEDQAGSIYPCTICDKRFQKPWHLRTHLAGVHYQLRPHKCTECTMAFRSPYDLKRHQTTHTGERFECDHCNISFGSKQRIAKHIRENPSCWADDNDMEDNRTRVSTAQSTKIIAENSPSASQDASTAAHQNSSPLATLLSTPAAKSERKSSSATDSESNFPSSNHQSHHHSLVSDTDSDHTRTDFEDEDEPVITDV</sequence>
<keyword evidence="4 8" id="KW-0863">Zinc-finger</keyword>
<dbReference type="GO" id="GO:0005634">
    <property type="term" value="C:nucleus"/>
    <property type="evidence" value="ECO:0007669"/>
    <property type="project" value="UniProtKB-SubCell"/>
</dbReference>
<keyword evidence="11" id="KW-1185">Reference proteome</keyword>
<dbReference type="AlphaFoldDB" id="A0A914WBI2"/>
<dbReference type="InterPro" id="IPR050589">
    <property type="entry name" value="Ikaros_C2H2-ZF"/>
</dbReference>
<keyword evidence="5" id="KW-0862">Zinc</keyword>
<dbReference type="PROSITE" id="PS00028">
    <property type="entry name" value="ZINC_FINGER_C2H2_1"/>
    <property type="match status" value="2"/>
</dbReference>
<dbReference type="Gene3D" id="3.30.160.60">
    <property type="entry name" value="Classic Zinc Finger"/>
    <property type="match status" value="2"/>
</dbReference>